<dbReference type="AlphaFoldDB" id="A0A382HEJ7"/>
<name>A0A382HEJ7_9ZZZZ</name>
<reference evidence="1" key="1">
    <citation type="submission" date="2018-05" db="EMBL/GenBank/DDBJ databases">
        <authorList>
            <person name="Lanie J.A."/>
            <person name="Ng W.-L."/>
            <person name="Kazmierczak K.M."/>
            <person name="Andrzejewski T.M."/>
            <person name="Davidsen T.M."/>
            <person name="Wayne K.J."/>
            <person name="Tettelin H."/>
            <person name="Glass J.I."/>
            <person name="Rusch D."/>
            <person name="Podicherti R."/>
            <person name="Tsui H.-C.T."/>
            <person name="Winkler M.E."/>
        </authorList>
    </citation>
    <scope>NUCLEOTIDE SEQUENCE</scope>
</reference>
<evidence type="ECO:0000313" key="1">
    <source>
        <dbReference type="EMBL" id="SVB85307.1"/>
    </source>
</evidence>
<dbReference type="EMBL" id="UINC01060617">
    <property type="protein sequence ID" value="SVB85307.1"/>
    <property type="molecule type" value="Genomic_DNA"/>
</dbReference>
<gene>
    <name evidence="1" type="ORF">METZ01_LOCUS238161</name>
</gene>
<accession>A0A382HEJ7</accession>
<feature type="non-terminal residue" evidence="1">
    <location>
        <position position="162"/>
    </location>
</feature>
<organism evidence="1">
    <name type="scientific">marine metagenome</name>
    <dbReference type="NCBI Taxonomy" id="408172"/>
    <lineage>
        <taxon>unclassified sequences</taxon>
        <taxon>metagenomes</taxon>
        <taxon>ecological metagenomes</taxon>
    </lineage>
</organism>
<proteinExistence type="predicted"/>
<sequence>MVQEIVFCAGESGDVSTRLRAHKGSCGMMNIISVERLPQLSKREREARENILLNCLKKEYGDPIIGTRETFLVPGVEEVTNLLTKHGFYSPYIGELTEISNAHLREICHLCKRHPVATMQKGFTENPFDADKRRHVFWYNPFPSINATERHWKNLCHNCHKF</sequence>
<protein>
    <submittedName>
        <fullName evidence="1">Uncharacterized protein</fullName>
    </submittedName>
</protein>